<gene>
    <name evidence="3" type="ORF">RFM52_17780</name>
</gene>
<dbReference type="RefSeq" id="WP_320292991.1">
    <property type="nucleotide sequence ID" value="NZ_JAVIIU010000001.1"/>
</dbReference>
<feature type="compositionally biased region" description="Pro residues" evidence="1">
    <location>
        <begin position="295"/>
        <end position="312"/>
    </location>
</feature>
<sequence length="552" mass="57191">MAGRNNVHFIRTTHARAVDVLAVAGKSLWRDCEPTFARIDELCGDGASRLFSEPNVKDQDGGRLIVAWFGAFDDDAKQMEALDRAMRARVASALTARIEALRPALADRQIGETVAAMLNVADESSIVAVGENPVLTNWGTLPPEASSSQAAFARHNEKTLGAYLPFGISPRIPGQPWTVGGASPGAARMAPAQAAEPSHATGAPPQAQTKFTARPRRIAPWPLLAVSLVFATCLMYAAWPGNLLYPEALQPPKPASLVDNAEVNRNLEERIGKLRAELAKAACNADPSILGPKISDPPKPAAAAGQPPPAPGSPQALLASLDAATVLVLAPLSGNRLSTGSGFFVGKQDILTNNHVVEGAGDTVFVASKALGRAVPAHVVAKAAASTSGDPDFALLRVDDAPSGVKALQLSTAIGRLDSVVAGGFPGFVMSMDKTYRDIINGNTDGISNLEMVVTQGNVMAMPQDGTTKVITHSANISRGNSGGPLSDACGRAVGVNTFIILDGENAQKLNFSLSARDAIQFLSANGVAVTTADKPCVSAPLPAAGQPGPAQ</sequence>
<organism evidence="3 4">
    <name type="scientific">Mesorhizobium humile</name>
    <dbReference type="NCBI Taxonomy" id="3072313"/>
    <lineage>
        <taxon>Bacteria</taxon>
        <taxon>Pseudomonadati</taxon>
        <taxon>Pseudomonadota</taxon>
        <taxon>Alphaproteobacteria</taxon>
        <taxon>Hyphomicrobiales</taxon>
        <taxon>Phyllobacteriaceae</taxon>
        <taxon>Mesorhizobium</taxon>
    </lineage>
</organism>
<dbReference type="Proteomes" id="UP001280156">
    <property type="component" value="Unassembled WGS sequence"/>
</dbReference>
<dbReference type="InterPro" id="IPR043504">
    <property type="entry name" value="Peptidase_S1_PA_chymotrypsin"/>
</dbReference>
<keyword evidence="2" id="KW-0812">Transmembrane</keyword>
<keyword evidence="2" id="KW-1133">Transmembrane helix</keyword>
<dbReference type="SUPFAM" id="SSF50494">
    <property type="entry name" value="Trypsin-like serine proteases"/>
    <property type="match status" value="1"/>
</dbReference>
<evidence type="ECO:0000256" key="2">
    <source>
        <dbReference type="SAM" id="Phobius"/>
    </source>
</evidence>
<evidence type="ECO:0000313" key="3">
    <source>
        <dbReference type="EMBL" id="MDX8487060.1"/>
    </source>
</evidence>
<dbReference type="InterPro" id="IPR009003">
    <property type="entry name" value="Peptidase_S1_PA"/>
</dbReference>
<keyword evidence="4" id="KW-1185">Reference proteome</keyword>
<dbReference type="Pfam" id="PF13365">
    <property type="entry name" value="Trypsin_2"/>
    <property type="match status" value="1"/>
</dbReference>
<protein>
    <submittedName>
        <fullName evidence="3">Trypsin-like peptidase domain-containing protein</fullName>
    </submittedName>
</protein>
<dbReference type="Gene3D" id="2.40.10.10">
    <property type="entry name" value="Trypsin-like serine proteases"/>
    <property type="match status" value="2"/>
</dbReference>
<comment type="caution">
    <text evidence="3">The sequence shown here is derived from an EMBL/GenBank/DDBJ whole genome shotgun (WGS) entry which is preliminary data.</text>
</comment>
<feature type="region of interest" description="Disordered" evidence="1">
    <location>
        <begin position="289"/>
        <end position="315"/>
    </location>
</feature>
<dbReference type="InterPro" id="IPR001940">
    <property type="entry name" value="Peptidase_S1C"/>
</dbReference>
<accession>A0ABU4YJB5</accession>
<reference evidence="3 4" key="1">
    <citation type="submission" date="2023-08" db="EMBL/GenBank/DDBJ databases">
        <title>Implementing the SeqCode for naming new Mesorhizobium species isolated from Vachellia karroo root nodules.</title>
        <authorList>
            <person name="Van Lill M."/>
        </authorList>
    </citation>
    <scope>NUCLEOTIDE SEQUENCE [LARGE SCALE GENOMIC DNA]</scope>
    <source>
        <strain evidence="3 4">VK2B</strain>
    </source>
</reference>
<proteinExistence type="predicted"/>
<dbReference type="PRINTS" id="PR00834">
    <property type="entry name" value="PROTEASES2C"/>
</dbReference>
<name>A0ABU4YJB5_9HYPH</name>
<feature type="transmembrane region" description="Helical" evidence="2">
    <location>
        <begin position="218"/>
        <end position="239"/>
    </location>
</feature>
<dbReference type="EMBL" id="JAVIIV010000011">
    <property type="protein sequence ID" value="MDX8487060.1"/>
    <property type="molecule type" value="Genomic_DNA"/>
</dbReference>
<evidence type="ECO:0000313" key="4">
    <source>
        <dbReference type="Proteomes" id="UP001280156"/>
    </source>
</evidence>
<dbReference type="PANTHER" id="PTHR43019">
    <property type="entry name" value="SERINE ENDOPROTEASE DEGS"/>
    <property type="match status" value="1"/>
</dbReference>
<dbReference type="PANTHER" id="PTHR43019:SF23">
    <property type="entry name" value="PROTEASE DO-LIKE 5, CHLOROPLASTIC"/>
    <property type="match status" value="1"/>
</dbReference>
<keyword evidence="2" id="KW-0472">Membrane</keyword>
<evidence type="ECO:0000256" key="1">
    <source>
        <dbReference type="SAM" id="MobiDB-lite"/>
    </source>
</evidence>